<feature type="compositionally biased region" description="Pro residues" evidence="1">
    <location>
        <begin position="333"/>
        <end position="348"/>
    </location>
</feature>
<sequence length="429" mass="46058">MKINLVDSAVVILVLCNASQTASVRNTNDTDTAAEDVRPLTVLEYKPMSSFHHPEPFTLGQLVSAGTPWPDSANTTHKPPPSGAEVKPTTDLGNQSSTTSSAAVSSTDYTTPSASSVENRFGEEVNNLSGGKPAIVLGYKPSRPPYVPDPVTIGQLIPAGTPWPDSPEGYQTTIKPDGVNNATVKPITVLEYKPTRPSFLPEPSTIAQLVPSGTPWPASANTTLKPQPSSQSEDELQSPATVLEYKPTRPSFLPEPVTIGQLIPSGTPWPDSPAGYKTTTTTNGSTVVQEVKTTVLPQENNQTRHTTHKVLEYTPQRPWYLPEPVTIGQLIPPGTPWPASPTVKPPKPSTQHGKPQSTRPPPHTTNRITQKPFSSTHIILGYKPTRPWYLPEPVTIGQIISPGKPWPASADDFSANVKGIEQTVGNSQP</sequence>
<dbReference type="EMBL" id="GEZM01062785">
    <property type="protein sequence ID" value="JAV69479.1"/>
    <property type="molecule type" value="Transcribed_RNA"/>
</dbReference>
<evidence type="ECO:0008006" key="4">
    <source>
        <dbReference type="Google" id="ProtNLM"/>
    </source>
</evidence>
<accession>A0A1Y1L727</accession>
<evidence type="ECO:0000256" key="2">
    <source>
        <dbReference type="SAM" id="SignalP"/>
    </source>
</evidence>
<feature type="compositionally biased region" description="Polar residues" evidence="1">
    <location>
        <begin position="364"/>
        <end position="375"/>
    </location>
</feature>
<evidence type="ECO:0000256" key="1">
    <source>
        <dbReference type="SAM" id="MobiDB-lite"/>
    </source>
</evidence>
<organism evidence="3">
    <name type="scientific">Photinus pyralis</name>
    <name type="common">Common eastern firefly</name>
    <name type="synonym">Lampyris pyralis</name>
    <dbReference type="NCBI Taxonomy" id="7054"/>
    <lineage>
        <taxon>Eukaryota</taxon>
        <taxon>Metazoa</taxon>
        <taxon>Ecdysozoa</taxon>
        <taxon>Arthropoda</taxon>
        <taxon>Hexapoda</taxon>
        <taxon>Insecta</taxon>
        <taxon>Pterygota</taxon>
        <taxon>Neoptera</taxon>
        <taxon>Endopterygota</taxon>
        <taxon>Coleoptera</taxon>
        <taxon>Polyphaga</taxon>
        <taxon>Elateriformia</taxon>
        <taxon>Elateroidea</taxon>
        <taxon>Lampyridae</taxon>
        <taxon>Lampyrinae</taxon>
        <taxon>Photinus</taxon>
    </lineage>
</organism>
<feature type="signal peptide" evidence="2">
    <location>
        <begin position="1"/>
        <end position="23"/>
    </location>
</feature>
<feature type="compositionally biased region" description="Polar residues" evidence="1">
    <location>
        <begin position="219"/>
        <end position="231"/>
    </location>
</feature>
<evidence type="ECO:0000313" key="3">
    <source>
        <dbReference type="EMBL" id="JAV69479.1"/>
    </source>
</evidence>
<feature type="compositionally biased region" description="Low complexity" evidence="1">
    <location>
        <begin position="96"/>
        <end position="111"/>
    </location>
</feature>
<dbReference type="AlphaFoldDB" id="A0A1Y1L727"/>
<proteinExistence type="predicted"/>
<reference evidence="3" key="1">
    <citation type="journal article" date="2016" name="Sci. Rep.">
        <title>Molecular characterization of firefly nuptial gifts: a multi-omics approach sheds light on postcopulatory sexual selection.</title>
        <authorList>
            <person name="Al-Wathiqui N."/>
            <person name="Fallon T.R."/>
            <person name="South A."/>
            <person name="Weng J.K."/>
            <person name="Lewis S.M."/>
        </authorList>
    </citation>
    <scope>NUCLEOTIDE SEQUENCE</scope>
</reference>
<feature type="region of interest" description="Disordered" evidence="1">
    <location>
        <begin position="211"/>
        <end position="238"/>
    </location>
</feature>
<keyword evidence="2" id="KW-0732">Signal</keyword>
<feature type="chain" id="PRO_5013005383" description="DUF4794 domain-containing protein" evidence="2">
    <location>
        <begin position="24"/>
        <end position="429"/>
    </location>
</feature>
<feature type="region of interest" description="Disordered" evidence="1">
    <location>
        <begin position="330"/>
        <end position="375"/>
    </location>
</feature>
<name>A0A1Y1L727_PHOPY</name>
<protein>
    <recommendedName>
        <fullName evidence="4">DUF4794 domain-containing protein</fullName>
    </recommendedName>
</protein>
<feature type="region of interest" description="Disordered" evidence="1">
    <location>
        <begin position="56"/>
        <end position="125"/>
    </location>
</feature>